<keyword evidence="3" id="KW-1185">Reference proteome</keyword>
<dbReference type="AlphaFoldDB" id="A0A2U9IRT8"/>
<protein>
    <recommendedName>
        <fullName evidence="1">AAA domain-containing protein</fullName>
    </recommendedName>
</protein>
<dbReference type="SUPFAM" id="SSF52540">
    <property type="entry name" value="P-loop containing nucleoside triphosphate hydrolases"/>
    <property type="match status" value="1"/>
</dbReference>
<reference evidence="2" key="1">
    <citation type="submission" date="2018-05" db="EMBL/GenBank/DDBJ databases">
        <title>Complete Genome Sequences of Extremely Thermoacidophilic, Metal-Mobilizing Type-Strain Members of the Archaeal Family Sulfolobaceae: Acidianus brierleyi DSM-1651T, Acidianus sulfidivorans DSM-18786T, Metallosphaera hakonensis DSM-7519T, and Metallosphaera prunae DSM-10039T.</title>
        <authorList>
            <person name="Counts J.A."/>
            <person name="Kelly R.M."/>
        </authorList>
    </citation>
    <scope>NUCLEOTIDE SEQUENCE [LARGE SCALE GENOMIC DNA]</scope>
    <source>
        <strain evidence="2">HO1-1</strain>
    </source>
</reference>
<gene>
    <name evidence="2" type="ORF">DFR87_02120</name>
</gene>
<dbReference type="KEGG" id="mhk:DFR87_02120"/>
<organism evidence="2 3">
    <name type="scientific">Metallosphaera hakonensis JCM 8857 = DSM 7519</name>
    <dbReference type="NCBI Taxonomy" id="1293036"/>
    <lineage>
        <taxon>Archaea</taxon>
        <taxon>Thermoproteota</taxon>
        <taxon>Thermoprotei</taxon>
        <taxon>Sulfolobales</taxon>
        <taxon>Sulfolobaceae</taxon>
        <taxon>Metallosphaera</taxon>
    </lineage>
</organism>
<dbReference type="InterPro" id="IPR041682">
    <property type="entry name" value="AAA_14"/>
</dbReference>
<dbReference type="Pfam" id="PF13173">
    <property type="entry name" value="AAA_14"/>
    <property type="match status" value="1"/>
</dbReference>
<dbReference type="PANTHER" id="PTHR33295:SF19">
    <property type="entry name" value="ARCHAEAL ATPASE"/>
    <property type="match status" value="1"/>
</dbReference>
<accession>A0A2U9IRT8</accession>
<evidence type="ECO:0000259" key="1">
    <source>
        <dbReference type="Pfam" id="PF13173"/>
    </source>
</evidence>
<sequence length="64" mass="7481">MTKYKYLLLDEIQNVNGWEPFVSRLRREGKRVIVTGSNSKLLSEELSTSLTGRHVDYLLFPFSF</sequence>
<proteinExistence type="predicted"/>
<dbReference type="InterPro" id="IPR027417">
    <property type="entry name" value="P-loop_NTPase"/>
</dbReference>
<dbReference type="Proteomes" id="UP000247586">
    <property type="component" value="Chromosome"/>
</dbReference>
<evidence type="ECO:0000313" key="2">
    <source>
        <dbReference type="EMBL" id="AWR98697.1"/>
    </source>
</evidence>
<name>A0A2U9IRT8_9CREN</name>
<evidence type="ECO:0000313" key="3">
    <source>
        <dbReference type="Proteomes" id="UP000247586"/>
    </source>
</evidence>
<dbReference type="PANTHER" id="PTHR33295">
    <property type="entry name" value="ATPASE"/>
    <property type="match status" value="1"/>
</dbReference>
<dbReference type="EMBL" id="CP029287">
    <property type="protein sequence ID" value="AWR98697.1"/>
    <property type="molecule type" value="Genomic_DNA"/>
</dbReference>
<feature type="domain" description="AAA" evidence="1">
    <location>
        <begin position="4"/>
        <end position="64"/>
    </location>
</feature>